<keyword evidence="2" id="KW-1185">Reference proteome</keyword>
<accession>A0A4Y3QWU2</accession>
<comment type="caution">
    <text evidence="1">The sequence shown here is derived from an EMBL/GenBank/DDBJ whole genome shotgun (WGS) entry which is preliminary data.</text>
</comment>
<name>A0A4Y3QWU2_STRCI</name>
<reference evidence="1 2" key="1">
    <citation type="submission" date="2019-06" db="EMBL/GenBank/DDBJ databases">
        <title>Whole genome shotgun sequence of Streptomyces cacaoi subsp. cacaoi NBRC 12748.</title>
        <authorList>
            <person name="Hosoyama A."/>
            <person name="Uohara A."/>
            <person name="Ohji S."/>
            <person name="Ichikawa N."/>
        </authorList>
    </citation>
    <scope>NUCLEOTIDE SEQUENCE [LARGE SCALE GENOMIC DNA]</scope>
    <source>
        <strain evidence="1 2">NBRC 12748</strain>
    </source>
</reference>
<gene>
    <name evidence="1" type="ORF">SCA03_14490</name>
</gene>
<protein>
    <submittedName>
        <fullName evidence="1">Uncharacterized protein</fullName>
    </submittedName>
</protein>
<dbReference type="AlphaFoldDB" id="A0A4Y3QWU2"/>
<dbReference type="EMBL" id="BJMM01000004">
    <property type="protein sequence ID" value="GEB48898.1"/>
    <property type="molecule type" value="Genomic_DNA"/>
</dbReference>
<sequence length="45" mass="5074">MLTPLRSMISTVPQEYDDVARTVERAGGFLHVLRSVPARPHIPCR</sequence>
<evidence type="ECO:0000313" key="1">
    <source>
        <dbReference type="EMBL" id="GEB48898.1"/>
    </source>
</evidence>
<evidence type="ECO:0000313" key="2">
    <source>
        <dbReference type="Proteomes" id="UP000319210"/>
    </source>
</evidence>
<organism evidence="1 2">
    <name type="scientific">Streptomyces cacaoi</name>
    <dbReference type="NCBI Taxonomy" id="1898"/>
    <lineage>
        <taxon>Bacteria</taxon>
        <taxon>Bacillati</taxon>
        <taxon>Actinomycetota</taxon>
        <taxon>Actinomycetes</taxon>
        <taxon>Kitasatosporales</taxon>
        <taxon>Streptomycetaceae</taxon>
        <taxon>Streptomyces</taxon>
    </lineage>
</organism>
<dbReference type="Proteomes" id="UP000319210">
    <property type="component" value="Unassembled WGS sequence"/>
</dbReference>
<proteinExistence type="predicted"/>